<keyword evidence="7" id="KW-0863">Zinc-finger</keyword>
<keyword evidence="4" id="KW-0158">Chromosome</keyword>
<evidence type="ECO:0000256" key="12">
    <source>
        <dbReference type="SAM" id="MobiDB-lite"/>
    </source>
</evidence>
<comment type="subcellular location">
    <subcellularLocation>
        <location evidence="1">Chromosome</location>
    </subcellularLocation>
</comment>
<evidence type="ECO:0000256" key="5">
    <source>
        <dbReference type="ARBA" id="ARBA00022723"/>
    </source>
</evidence>
<dbReference type="GO" id="GO:0008270">
    <property type="term" value="F:zinc ion binding"/>
    <property type="evidence" value="ECO:0007669"/>
    <property type="project" value="UniProtKB-KW"/>
</dbReference>
<gene>
    <name evidence="14" type="ORF">P4O66_020211</name>
</gene>
<feature type="coiled-coil region" evidence="11">
    <location>
        <begin position="154"/>
        <end position="199"/>
    </location>
</feature>
<evidence type="ECO:0000256" key="9">
    <source>
        <dbReference type="ARBA" id="ARBA00023054"/>
    </source>
</evidence>
<keyword evidence="8" id="KW-0862">Zinc</keyword>
<feature type="region of interest" description="Disordered" evidence="12">
    <location>
        <begin position="384"/>
        <end position="414"/>
    </location>
</feature>
<protein>
    <recommendedName>
        <fullName evidence="3">UV-stimulated scaffold protein A</fullName>
    </recommendedName>
</protein>
<dbReference type="PANTHER" id="PTHR28670:SF1">
    <property type="entry name" value="UV-STIMULATED SCAFFOLD PROTEIN A"/>
    <property type="match status" value="1"/>
</dbReference>
<evidence type="ECO:0000256" key="8">
    <source>
        <dbReference type="ARBA" id="ARBA00022833"/>
    </source>
</evidence>
<feature type="domain" description="UV-stimulated scaffold protein A C-terminal" evidence="13">
    <location>
        <begin position="628"/>
        <end position="651"/>
    </location>
</feature>
<dbReference type="GO" id="GO:0009411">
    <property type="term" value="P:response to UV"/>
    <property type="evidence" value="ECO:0007669"/>
    <property type="project" value="InterPro"/>
</dbReference>
<evidence type="ECO:0000256" key="1">
    <source>
        <dbReference type="ARBA" id="ARBA00004286"/>
    </source>
</evidence>
<organism evidence="14 15">
    <name type="scientific">Electrophorus voltai</name>
    <dbReference type="NCBI Taxonomy" id="2609070"/>
    <lineage>
        <taxon>Eukaryota</taxon>
        <taxon>Metazoa</taxon>
        <taxon>Chordata</taxon>
        <taxon>Craniata</taxon>
        <taxon>Vertebrata</taxon>
        <taxon>Euteleostomi</taxon>
        <taxon>Actinopterygii</taxon>
        <taxon>Neopterygii</taxon>
        <taxon>Teleostei</taxon>
        <taxon>Ostariophysi</taxon>
        <taxon>Gymnotiformes</taxon>
        <taxon>Gymnotoidei</taxon>
        <taxon>Gymnotidae</taxon>
        <taxon>Electrophorus</taxon>
    </lineage>
</organism>
<comment type="similarity">
    <text evidence="2">Belongs to the UVSSA family.</text>
</comment>
<dbReference type="AlphaFoldDB" id="A0AAD9E234"/>
<comment type="caution">
    <text evidence="14">The sequence shown here is derived from an EMBL/GenBank/DDBJ whole genome shotgun (WGS) entry which is preliminary data.</text>
</comment>
<feature type="compositionally biased region" description="Acidic residues" evidence="12">
    <location>
        <begin position="262"/>
        <end position="276"/>
    </location>
</feature>
<accession>A0AAD9E234</accession>
<evidence type="ECO:0000256" key="3">
    <source>
        <dbReference type="ARBA" id="ARBA00022111"/>
    </source>
</evidence>
<dbReference type="GO" id="GO:0000993">
    <property type="term" value="F:RNA polymerase II complex binding"/>
    <property type="evidence" value="ECO:0007669"/>
    <property type="project" value="TreeGrafter"/>
</dbReference>
<evidence type="ECO:0000256" key="10">
    <source>
        <dbReference type="ARBA" id="ARBA00023204"/>
    </source>
</evidence>
<evidence type="ECO:0000256" key="4">
    <source>
        <dbReference type="ARBA" id="ARBA00022454"/>
    </source>
</evidence>
<dbReference type="Proteomes" id="UP001239994">
    <property type="component" value="Unassembled WGS sequence"/>
</dbReference>
<evidence type="ECO:0000313" key="14">
    <source>
        <dbReference type="EMBL" id="KAK1804165.1"/>
    </source>
</evidence>
<dbReference type="Pfam" id="PF09740">
    <property type="entry name" value="DUF2043"/>
    <property type="match status" value="2"/>
</dbReference>
<evidence type="ECO:0000256" key="11">
    <source>
        <dbReference type="SAM" id="Coils"/>
    </source>
</evidence>
<evidence type="ECO:0000313" key="15">
    <source>
        <dbReference type="Proteomes" id="UP001239994"/>
    </source>
</evidence>
<evidence type="ECO:0000256" key="6">
    <source>
        <dbReference type="ARBA" id="ARBA00022763"/>
    </source>
</evidence>
<feature type="compositionally biased region" description="Basic and acidic residues" evidence="12">
    <location>
        <begin position="399"/>
        <end position="414"/>
    </location>
</feature>
<dbReference type="InterPro" id="IPR049431">
    <property type="entry name" value="UVSSA_C"/>
</dbReference>
<feature type="compositionally biased region" description="Basic and acidic residues" evidence="12">
    <location>
        <begin position="249"/>
        <end position="261"/>
    </location>
</feature>
<sequence>MDQKKRDRLSELVEELTTSGEPQLNQVKMKEVKKICKLSSDYINHYYHLIMTQLNQDHAEIRLSAFQMATELFSRSHHFRVLLVTNLQEFLELTVETDVEQPLPPPKEVARKLKTHAIQTVQAWQATYGEAYKKLALGYHFLKQVKKVDFQDVEARTLAERKRQEEKRQRLEKIYNEKFEKAKQEMEEMAAEMEESLTQMNSCMALLVPDTFDLFSVEPTVGSERLTFYSGPERDASIWDEQPCCSKDLSRGADGRMTEATKDEEDEDSAVEEDDTDAADKVTFIRNTGLMSHSYRLDLSISTDLKVKETEENEAVLNTMRDLHRLITTRYLPMVQSWIQIFTKVGVEEQLMRQAISLKKALEKALRKHRDLNVDYKKRQRKVIKAGDDDDDDDDFEEVPEKEGYEPHIPEHLRPEYGLDPLPSTSTSVAKSNPSEPLVRAVAPPVASTLTRLKKKLRDEEQDPTSAAATLRILKERLSSAPSTSKPICNVGQDQEEKNDCMGVSKDAAAPTVSCSEQTEEKEKAPIIPFGVDLYYWGEEQPIAGKIIKYTSQHQFWVPHEVEEEVENEELSAQMKSRHITFAGCFQPVEHKCKALMPNGSLCERQDRVKLIINLFVHLSVSIHSLNRSCLSKCPFHGLIIPRDELGRPVNLEDAARLGKEEMKRREEQPDWWDPELMKEIEAATGEDLGSSKTYGKGKGKKRKHHNLTDLKQTTNTSRLRLEKKVFNKSSMRRIAEVMNKMDKKKHEKFANQFNYALK</sequence>
<keyword evidence="9 11" id="KW-0175">Coiled coil</keyword>
<dbReference type="InterPro" id="IPR018610">
    <property type="entry name" value="UVSSA"/>
</dbReference>
<dbReference type="GO" id="GO:0005694">
    <property type="term" value="C:chromosome"/>
    <property type="evidence" value="ECO:0007669"/>
    <property type="project" value="UniProtKB-SubCell"/>
</dbReference>
<reference evidence="14" key="1">
    <citation type="submission" date="2023-03" db="EMBL/GenBank/DDBJ databases">
        <title>Electrophorus voltai genome.</title>
        <authorList>
            <person name="Bian C."/>
        </authorList>
    </citation>
    <scope>NUCLEOTIDE SEQUENCE</scope>
    <source>
        <strain evidence="14">CB-2022</strain>
        <tissue evidence="14">Muscle</tissue>
    </source>
</reference>
<keyword evidence="15" id="KW-1185">Reference proteome</keyword>
<keyword evidence="6" id="KW-0227">DNA damage</keyword>
<proteinExistence type="inferred from homology"/>
<keyword evidence="5" id="KW-0479">Metal-binding</keyword>
<feature type="domain" description="UV-stimulated scaffold protein A C-terminal" evidence="13">
    <location>
        <begin position="523"/>
        <end position="610"/>
    </location>
</feature>
<dbReference type="Pfam" id="PF20867">
    <property type="entry name" value="UVSSA_N"/>
    <property type="match status" value="1"/>
</dbReference>
<dbReference type="GO" id="GO:0006283">
    <property type="term" value="P:transcription-coupled nucleotide-excision repair"/>
    <property type="evidence" value="ECO:0007669"/>
    <property type="project" value="TreeGrafter"/>
</dbReference>
<feature type="region of interest" description="Disordered" evidence="12">
    <location>
        <begin position="688"/>
        <end position="715"/>
    </location>
</feature>
<evidence type="ECO:0000256" key="2">
    <source>
        <dbReference type="ARBA" id="ARBA00009240"/>
    </source>
</evidence>
<feature type="compositionally biased region" description="Acidic residues" evidence="12">
    <location>
        <begin position="388"/>
        <end position="398"/>
    </location>
</feature>
<feature type="coiled-coil region" evidence="11">
    <location>
        <begin position="348"/>
        <end position="379"/>
    </location>
</feature>
<feature type="region of interest" description="Disordered" evidence="12">
    <location>
        <begin position="249"/>
        <end position="276"/>
    </location>
</feature>
<feature type="compositionally biased region" description="Basic residues" evidence="12">
    <location>
        <begin position="696"/>
        <end position="706"/>
    </location>
</feature>
<evidence type="ECO:0000259" key="13">
    <source>
        <dbReference type="Pfam" id="PF09740"/>
    </source>
</evidence>
<name>A0AAD9E234_9TELE</name>
<dbReference type="InterPro" id="IPR049408">
    <property type="entry name" value="UVSSA_N_a-solenoid_rpt"/>
</dbReference>
<dbReference type="EMBL" id="JAROKS010000004">
    <property type="protein sequence ID" value="KAK1804165.1"/>
    <property type="molecule type" value="Genomic_DNA"/>
</dbReference>
<dbReference type="PANTHER" id="PTHR28670">
    <property type="entry name" value="UV-STIMULATED SCAFFOLD PROTEIN A"/>
    <property type="match status" value="1"/>
</dbReference>
<keyword evidence="10" id="KW-0234">DNA repair</keyword>
<evidence type="ECO:0000256" key="7">
    <source>
        <dbReference type="ARBA" id="ARBA00022771"/>
    </source>
</evidence>